<keyword evidence="1" id="KW-0808">Transferase</keyword>
<accession>A0A9D1HNE9</accession>
<proteinExistence type="predicted"/>
<protein>
    <submittedName>
        <fullName evidence="1">Cytidylate kinase-like family protein</fullName>
    </submittedName>
</protein>
<sequence>MSHRIITISREYGSGGRLIAQKVAEALSLVYYDNEIIDMAAAEMGYDVETIRRASETKSSGFLYNLTSTTFELPLNDKVFGMQSKIIRHLALNDPCIIVNGCGDYILEDYPDVLRVFIHAPLASRVRRVVEEYKEEHDDPKKAVQKQDKRRSSYYNYYTTNKWGNLKNYDLVINSDIGIDVCTNMIVEMYRNAVKRSND</sequence>
<evidence type="ECO:0000313" key="1">
    <source>
        <dbReference type="EMBL" id="HIU13733.1"/>
    </source>
</evidence>
<dbReference type="Pfam" id="PF13189">
    <property type="entry name" value="Cytidylate_kin2"/>
    <property type="match status" value="1"/>
</dbReference>
<organism evidence="1 2">
    <name type="scientific">Candidatus Fimiplasma intestinipullorum</name>
    <dbReference type="NCBI Taxonomy" id="2840825"/>
    <lineage>
        <taxon>Bacteria</taxon>
        <taxon>Bacillati</taxon>
        <taxon>Bacillota</taxon>
        <taxon>Clostridia</taxon>
        <taxon>Eubacteriales</taxon>
        <taxon>Candidatus Fimiplasma</taxon>
    </lineage>
</organism>
<evidence type="ECO:0000313" key="2">
    <source>
        <dbReference type="Proteomes" id="UP000824175"/>
    </source>
</evidence>
<comment type="caution">
    <text evidence="1">The sequence shown here is derived from an EMBL/GenBank/DDBJ whole genome shotgun (WGS) entry which is preliminary data.</text>
</comment>
<reference evidence="1" key="1">
    <citation type="submission" date="2020-10" db="EMBL/GenBank/DDBJ databases">
        <authorList>
            <person name="Gilroy R."/>
        </authorList>
    </citation>
    <scope>NUCLEOTIDE SEQUENCE</scope>
    <source>
        <strain evidence="1">CHK195-11698</strain>
    </source>
</reference>
<dbReference type="Gene3D" id="3.40.50.300">
    <property type="entry name" value="P-loop containing nucleotide triphosphate hydrolases"/>
    <property type="match status" value="1"/>
</dbReference>
<dbReference type="InterPro" id="IPR027417">
    <property type="entry name" value="P-loop_NTPase"/>
</dbReference>
<name>A0A9D1HNE9_9FIRM</name>
<dbReference type="SUPFAM" id="SSF52540">
    <property type="entry name" value="P-loop containing nucleoside triphosphate hydrolases"/>
    <property type="match status" value="1"/>
</dbReference>
<keyword evidence="1" id="KW-0418">Kinase</keyword>
<gene>
    <name evidence="1" type="ORF">IAD15_06650</name>
</gene>
<dbReference type="AlphaFoldDB" id="A0A9D1HNE9"/>
<dbReference type="GO" id="GO:0016301">
    <property type="term" value="F:kinase activity"/>
    <property type="evidence" value="ECO:0007669"/>
    <property type="project" value="UniProtKB-KW"/>
</dbReference>
<reference evidence="1" key="2">
    <citation type="journal article" date="2021" name="PeerJ">
        <title>Extensive microbial diversity within the chicken gut microbiome revealed by metagenomics and culture.</title>
        <authorList>
            <person name="Gilroy R."/>
            <person name="Ravi A."/>
            <person name="Getino M."/>
            <person name="Pursley I."/>
            <person name="Horton D.L."/>
            <person name="Alikhan N.F."/>
            <person name="Baker D."/>
            <person name="Gharbi K."/>
            <person name="Hall N."/>
            <person name="Watson M."/>
            <person name="Adriaenssens E.M."/>
            <person name="Foster-Nyarko E."/>
            <person name="Jarju S."/>
            <person name="Secka A."/>
            <person name="Antonio M."/>
            <person name="Oren A."/>
            <person name="Chaudhuri R.R."/>
            <person name="La Ragione R."/>
            <person name="Hildebrand F."/>
            <person name="Pallen M.J."/>
        </authorList>
    </citation>
    <scope>NUCLEOTIDE SEQUENCE</scope>
    <source>
        <strain evidence="1">CHK195-11698</strain>
    </source>
</reference>
<dbReference type="EMBL" id="DVMJ01000055">
    <property type="protein sequence ID" value="HIU13733.1"/>
    <property type="molecule type" value="Genomic_DNA"/>
</dbReference>
<dbReference type="Proteomes" id="UP000824175">
    <property type="component" value="Unassembled WGS sequence"/>
</dbReference>